<feature type="region of interest" description="Disordered" evidence="4">
    <location>
        <begin position="394"/>
        <end position="418"/>
    </location>
</feature>
<evidence type="ECO:0000313" key="7">
    <source>
        <dbReference type="EMBL" id="AXB46286.1"/>
    </source>
</evidence>
<keyword evidence="2" id="KW-0130">Cell adhesion</keyword>
<feature type="compositionally biased region" description="Low complexity" evidence="4">
    <location>
        <begin position="912"/>
        <end position="939"/>
    </location>
</feature>
<feature type="compositionally biased region" description="Low complexity" evidence="4">
    <location>
        <begin position="394"/>
        <end position="411"/>
    </location>
</feature>
<evidence type="ECO:0000313" key="8">
    <source>
        <dbReference type="Proteomes" id="UP000250434"/>
    </source>
</evidence>
<protein>
    <submittedName>
        <fullName evidence="7">PE-PGRS family protein</fullName>
    </submittedName>
</protein>
<evidence type="ECO:0000256" key="4">
    <source>
        <dbReference type="SAM" id="MobiDB-lite"/>
    </source>
</evidence>
<feature type="signal peptide" evidence="5">
    <location>
        <begin position="1"/>
        <end position="28"/>
    </location>
</feature>
<dbReference type="InterPro" id="IPR005528">
    <property type="entry name" value="ChpA-H"/>
</dbReference>
<dbReference type="OrthoDB" id="3661198at2"/>
<dbReference type="GO" id="GO:0007155">
    <property type="term" value="P:cell adhesion"/>
    <property type="evidence" value="ECO:0007669"/>
    <property type="project" value="UniProtKB-KW"/>
</dbReference>
<evidence type="ECO:0000259" key="6">
    <source>
        <dbReference type="Pfam" id="PF03777"/>
    </source>
</evidence>
<evidence type="ECO:0000256" key="1">
    <source>
        <dbReference type="ARBA" id="ARBA00022512"/>
    </source>
</evidence>
<dbReference type="EMBL" id="CP015163">
    <property type="protein sequence ID" value="AXB46286.1"/>
    <property type="molecule type" value="Genomic_DNA"/>
</dbReference>
<dbReference type="RefSeq" id="WP_113695339.1">
    <property type="nucleotide sequence ID" value="NZ_CP015163.1"/>
</dbReference>
<keyword evidence="3" id="KW-0034">Amyloid</keyword>
<feature type="region of interest" description="Disordered" evidence="4">
    <location>
        <begin position="898"/>
        <end position="943"/>
    </location>
</feature>
<keyword evidence="1" id="KW-0134">Cell wall</keyword>
<name>A0A344LE12_9PSEU</name>
<sequence length="1062" mass="102340">MQTWAKRGIKTALVTGGLLMLGTGIASADENVSPDSPAGPLDVNLNLPVQIEKNALGTPAGQVNLPGYTGEISTKPVTKPLKGVTDPLQKAAAPASKATAPLAGVTDKATSAVSSAAGKTGASRTAQDVSGLDIEQTDDVFKGNKVDLDVTAPIQICGNAIGVIGDAVVEDANCTQSYSNNEDTTTDGKHSGLAGNVVALDWALPIQIAGNAGGVAGGSGYASGTAEQEVTETGDISTDGTGSGGSGNVVAPQFATPVQVTGNAASWILGNAYSEFDAETEAESGGWIQTNGDGGAATGNVVGVPIALPVKFNGNAAGAWGSDADSVSHSEADATAGDTTPGLNDIPAYITTEGDKAFLAGTVVQPQGALVANVAGNAASWIGNATTGNAQGEYAGAGSSSSEVEAGGFSSTTGQDGAGTGNIVDLPVAVPVEAFGIGGTYIGNAHAAHDNETSATAGEGTYTTGDGSFLSANTVTGQPALTGEVFGIGGSHIGNASGTATETKTVQSGGYNGSTGNDSSGSGNIVQVPLAVPAEVFGIGGSYIGQGEGTASETKEITAGGGGNTDDDNGFGSSNLVASPLAIPAQVFGIGASHIGRGTGEATTDTQVTAGDDVKATGNEAGASGNIGFVPVALPVQAHGLGASFIGTGFGTSENLTDAVAGGDATTGGEDGAVAGNIVQAPFAGAATLFGSSAGLAALVGGDTAENDVVAEAGGDSVTNGDGGGLAGNVVSAQGLPIAQVFGNAVAAAAKATGSASNTTDATSGGDITTSGVDGAFSGNILDVPAAAVAQVFGNAVAAAGVADATADNVTSGKVGGDTTTAGTMDSLSGFDGQVPVGVVAQIFDVPLALLGVANAEATNATDIMVDNQEPQFNPIIDGSELPLDAVPSLNWPSLPSVPGVPTGLGRDGDAGLPTGGLPTDGLPTPGLPSLPGLPGLPGAAQRADAPLPSAPGVPDLGTVTDLPSTGTLPIELSGLDLASGNVLGGGGLPTDALLGGGLPVDPTNGVLPADAVLGGGLPVDPATTVPMDPQELLPTADVPAIEEAGGPLNIFQKFLSIFSGK</sequence>
<dbReference type="Pfam" id="PF03777">
    <property type="entry name" value="ChpA-C"/>
    <property type="match status" value="1"/>
</dbReference>
<organism evidence="7 8">
    <name type="scientific">Amycolatopsis albispora</name>
    <dbReference type="NCBI Taxonomy" id="1804986"/>
    <lineage>
        <taxon>Bacteria</taxon>
        <taxon>Bacillati</taxon>
        <taxon>Actinomycetota</taxon>
        <taxon>Actinomycetes</taxon>
        <taxon>Pseudonocardiales</taxon>
        <taxon>Pseudonocardiaceae</taxon>
        <taxon>Amycolatopsis</taxon>
    </lineage>
</organism>
<evidence type="ECO:0000256" key="3">
    <source>
        <dbReference type="ARBA" id="ARBA00023087"/>
    </source>
</evidence>
<evidence type="ECO:0000256" key="2">
    <source>
        <dbReference type="ARBA" id="ARBA00022889"/>
    </source>
</evidence>
<accession>A0A344LE12</accession>
<proteinExistence type="predicted"/>
<keyword evidence="8" id="KW-1185">Reference proteome</keyword>
<evidence type="ECO:0000256" key="5">
    <source>
        <dbReference type="SAM" id="SignalP"/>
    </source>
</evidence>
<keyword evidence="5" id="KW-0732">Signal</keyword>
<keyword evidence="1" id="KW-0964">Secreted</keyword>
<dbReference type="AlphaFoldDB" id="A0A344LE12"/>
<reference evidence="7 8" key="1">
    <citation type="submission" date="2016-04" db="EMBL/GenBank/DDBJ databases">
        <title>Complete genome sequence and analysis of deep-sea sediment isolate, Amycolatopsis sp. WP1.</title>
        <authorList>
            <person name="Wang H."/>
            <person name="Chen S."/>
            <person name="Wu Q."/>
        </authorList>
    </citation>
    <scope>NUCLEOTIDE SEQUENCE [LARGE SCALE GENOMIC DNA]</scope>
    <source>
        <strain evidence="7 8">WP1</strain>
    </source>
</reference>
<feature type="domain" description="Chaplin" evidence="6">
    <location>
        <begin position="140"/>
        <end position="165"/>
    </location>
</feature>
<gene>
    <name evidence="7" type="ORF">A4R43_30685</name>
</gene>
<dbReference type="KEGG" id="aab:A4R43_30685"/>
<feature type="chain" id="PRO_5017037838" evidence="5">
    <location>
        <begin position="29"/>
        <end position="1062"/>
    </location>
</feature>
<dbReference type="Proteomes" id="UP000250434">
    <property type="component" value="Chromosome"/>
</dbReference>